<proteinExistence type="predicted"/>
<reference evidence="2" key="1">
    <citation type="submission" date="2016-11" db="UniProtKB">
        <authorList>
            <consortium name="WormBaseParasite"/>
        </authorList>
    </citation>
    <scope>IDENTIFICATION</scope>
    <source>
        <strain evidence="2">KR3021</strain>
    </source>
</reference>
<dbReference type="Proteomes" id="UP000095286">
    <property type="component" value="Unplaced"/>
</dbReference>
<organism evidence="1 2">
    <name type="scientific">Rhabditophanes sp. KR3021</name>
    <dbReference type="NCBI Taxonomy" id="114890"/>
    <lineage>
        <taxon>Eukaryota</taxon>
        <taxon>Metazoa</taxon>
        <taxon>Ecdysozoa</taxon>
        <taxon>Nematoda</taxon>
        <taxon>Chromadorea</taxon>
        <taxon>Rhabditida</taxon>
        <taxon>Tylenchina</taxon>
        <taxon>Panagrolaimomorpha</taxon>
        <taxon>Strongyloidoidea</taxon>
        <taxon>Alloionematidae</taxon>
        <taxon>Rhabditophanes</taxon>
    </lineage>
</organism>
<dbReference type="WBParaSite" id="RSKR_0001141500.1">
    <property type="protein sequence ID" value="RSKR_0001141500.1"/>
    <property type="gene ID" value="RSKR_0001141500"/>
</dbReference>
<evidence type="ECO:0000313" key="2">
    <source>
        <dbReference type="WBParaSite" id="RSKR_0001141500.1"/>
    </source>
</evidence>
<protein>
    <submittedName>
        <fullName evidence="2">Replication stress response regulator SDE2</fullName>
    </submittedName>
</protein>
<accession>A0AC35UIK2</accession>
<sequence length="221" mass="25134">MFSNNLPSLLYSFEKDKISFLKSLPQDCFYLQVNGVTIENGVNGILKNNLTPLTVHYRVRGGKGGFQSLLKAFRIGKSSNQRDSRDLNGRRLADIEEEKRLKKWIEGQSKRELLAAKQKLDKYIKCKNSLKGVVEHKITDEQYFNVKALIEKELSSALDECELLDELAEVKSGDDHNDLCDENLHIAEHDIKEDNKEGSDDESSDEDFDFMAGPSTFGKKK</sequence>
<name>A0AC35UIK2_9BILA</name>
<evidence type="ECO:0000313" key="1">
    <source>
        <dbReference type="Proteomes" id="UP000095286"/>
    </source>
</evidence>